<dbReference type="EC" id="4.2.2.23" evidence="4"/>
<dbReference type="InterPro" id="IPR013784">
    <property type="entry name" value="Carb-bd-like_fold"/>
</dbReference>
<proteinExistence type="inferred from homology"/>
<dbReference type="InterPro" id="IPR051850">
    <property type="entry name" value="Polysacch_Lyase_4"/>
</dbReference>
<dbReference type="InterPro" id="IPR029413">
    <property type="entry name" value="RG-lyase_II"/>
</dbReference>
<dbReference type="InterPro" id="IPR014718">
    <property type="entry name" value="GH-type_carb-bd"/>
</dbReference>
<dbReference type="PROSITE" id="PS51763">
    <property type="entry name" value="CBM10"/>
    <property type="match status" value="3"/>
</dbReference>
<dbReference type="Pfam" id="PF14686">
    <property type="entry name" value="fn3_3"/>
    <property type="match status" value="1"/>
</dbReference>
<dbReference type="Pfam" id="PF02013">
    <property type="entry name" value="CBM_10"/>
    <property type="match status" value="3"/>
</dbReference>
<accession>A0A1Y1X200</accession>
<reference evidence="12 13" key="1">
    <citation type="submission" date="2016-08" db="EMBL/GenBank/DDBJ databases">
        <title>A Parts List for Fungal Cellulosomes Revealed by Comparative Genomics.</title>
        <authorList>
            <consortium name="DOE Joint Genome Institute"/>
            <person name="Haitjema C.H."/>
            <person name="Gilmore S.P."/>
            <person name="Henske J.K."/>
            <person name="Solomon K.V."/>
            <person name="De Groot R."/>
            <person name="Kuo A."/>
            <person name="Mondo S.J."/>
            <person name="Salamov A.A."/>
            <person name="Labutti K."/>
            <person name="Zhao Z."/>
            <person name="Chiniquy J."/>
            <person name="Barry K."/>
            <person name="Brewer H.M."/>
            <person name="Purvine S.O."/>
            <person name="Wright A.T."/>
            <person name="Boxma B."/>
            <person name="Van Alen T."/>
            <person name="Hackstein J.H."/>
            <person name="Baker S.E."/>
            <person name="Grigoriev I.V."/>
            <person name="O'Malley M.A."/>
        </authorList>
    </citation>
    <scope>NUCLEOTIDE SEQUENCE [LARGE SCALE GENOMIC DNA]</scope>
    <source>
        <strain evidence="12 13">S4</strain>
    </source>
</reference>
<dbReference type="InterPro" id="IPR008979">
    <property type="entry name" value="Galactose-bd-like_sf"/>
</dbReference>
<dbReference type="Pfam" id="PF06045">
    <property type="entry name" value="Rhamnogal_lyase"/>
    <property type="match status" value="1"/>
</dbReference>
<dbReference type="Gene3D" id="2.70.98.10">
    <property type="match status" value="1"/>
</dbReference>
<dbReference type="CDD" id="cd10316">
    <property type="entry name" value="RGL4_M"/>
    <property type="match status" value="1"/>
</dbReference>
<dbReference type="PANTHER" id="PTHR32018">
    <property type="entry name" value="RHAMNOGALACTURONATE LYASE FAMILY PROTEIN"/>
    <property type="match status" value="1"/>
</dbReference>
<reference evidence="12 13" key="2">
    <citation type="submission" date="2016-08" db="EMBL/GenBank/DDBJ databases">
        <title>Pervasive Adenine N6-methylation of Active Genes in Fungi.</title>
        <authorList>
            <consortium name="DOE Joint Genome Institute"/>
            <person name="Mondo S.J."/>
            <person name="Dannebaum R.O."/>
            <person name="Kuo R.C."/>
            <person name="Labutti K."/>
            <person name="Haridas S."/>
            <person name="Kuo A."/>
            <person name="Salamov A."/>
            <person name="Ahrendt S.R."/>
            <person name="Lipzen A."/>
            <person name="Sullivan W."/>
            <person name="Andreopoulos W.B."/>
            <person name="Clum A."/>
            <person name="Lindquist E."/>
            <person name="Daum C."/>
            <person name="Ramamoorthy G.K."/>
            <person name="Gryganskyi A."/>
            <person name="Culley D."/>
            <person name="Magnuson J.K."/>
            <person name="James T.Y."/>
            <person name="O'Malley M.A."/>
            <person name="Stajich J.E."/>
            <person name="Spatafora J.W."/>
            <person name="Visel A."/>
            <person name="Grigoriev I.V."/>
        </authorList>
    </citation>
    <scope>NUCLEOTIDE SEQUENCE [LARGE SCALE GENOMIC DNA]</scope>
    <source>
        <strain evidence="12 13">S4</strain>
    </source>
</reference>
<comment type="catalytic activity">
    <reaction evidence="1">
        <text>Endotype eliminative cleavage of L-alpha-rhamnopyranosyl-(1-&gt;4)-alpha-D-galactopyranosyluronic acid bonds of rhamnogalacturonan I domains in ramified hairy regions of pectin leaving L-rhamnopyranose at the reducing end and 4-deoxy-4,5-unsaturated D-galactopyranosyluronic acid at the non-reducing end.</text>
        <dbReference type="EC" id="4.2.2.23"/>
    </reaction>
</comment>
<dbReference type="GO" id="GO:0102210">
    <property type="term" value="F:rhamnogalacturonan endolyase activity"/>
    <property type="evidence" value="ECO:0007669"/>
    <property type="project" value="UniProtKB-EC"/>
</dbReference>
<dbReference type="GO" id="GO:0005576">
    <property type="term" value="C:extracellular region"/>
    <property type="evidence" value="ECO:0007669"/>
    <property type="project" value="UniProtKB-SubCell"/>
</dbReference>
<dbReference type="Gene3D" id="3.90.1220.10">
    <property type="entry name" value="Cellulose docking domain, dockering"/>
    <property type="match status" value="3"/>
</dbReference>
<evidence type="ECO:0000256" key="5">
    <source>
        <dbReference type="ARBA" id="ARBA00022525"/>
    </source>
</evidence>
<dbReference type="GO" id="GO:0005975">
    <property type="term" value="P:carbohydrate metabolic process"/>
    <property type="evidence" value="ECO:0007669"/>
    <property type="project" value="InterPro"/>
</dbReference>
<dbReference type="Pfam" id="PF14683">
    <property type="entry name" value="CBM-like"/>
    <property type="match status" value="1"/>
</dbReference>
<dbReference type="OrthoDB" id="2130367at2759"/>
<evidence type="ECO:0000256" key="6">
    <source>
        <dbReference type="ARBA" id="ARBA00022729"/>
    </source>
</evidence>
<evidence type="ECO:0000256" key="3">
    <source>
        <dbReference type="ARBA" id="ARBA00010418"/>
    </source>
</evidence>
<feature type="domain" description="CBM10" evidence="11">
    <location>
        <begin position="639"/>
        <end position="675"/>
    </location>
</feature>
<dbReference type="SUPFAM" id="SSF74650">
    <property type="entry name" value="Galactose mutarotase-like"/>
    <property type="match status" value="1"/>
</dbReference>
<evidence type="ECO:0000256" key="1">
    <source>
        <dbReference type="ARBA" id="ARBA00001324"/>
    </source>
</evidence>
<evidence type="ECO:0000256" key="10">
    <source>
        <dbReference type="SAM" id="SignalP"/>
    </source>
</evidence>
<dbReference type="CDD" id="cd10317">
    <property type="entry name" value="RGL4_C"/>
    <property type="match status" value="1"/>
</dbReference>
<dbReference type="Proteomes" id="UP000193944">
    <property type="component" value="Unassembled WGS sequence"/>
</dbReference>
<dbReference type="GO" id="GO:0030246">
    <property type="term" value="F:carbohydrate binding"/>
    <property type="evidence" value="ECO:0007669"/>
    <property type="project" value="InterPro"/>
</dbReference>
<dbReference type="GO" id="GO:0016787">
    <property type="term" value="F:hydrolase activity"/>
    <property type="evidence" value="ECO:0007669"/>
    <property type="project" value="UniProtKB-KW"/>
</dbReference>
<sequence length="768" mass="85441">MNAIKYLLLIGITLISIVSAKVNLTENNTSYILSNGLATFTIAKSSGFITSMKYKNNSQEFLNRSYIDANGGKVYFSVTSSSVVIRTDDLVEIVFYDDYSKHVGTGFAIDWEVRYTMRSGVSGLYFSLTQAHKSNYEEAQCSELRLVMRLKSDVFNWLQVDDFTKRVMPTAAQQNKCTTLSPQEACQLETGEVIHKYDWSIDVLEHKVHGFASISKNLGSWFVMPSMEWKNGGAVNRDLACHQGGADSLQILYLRGSHYGAGDAILKRGEVWSKMHGPILIYLNEGSDVNAIWDDANRQADAEKQLWPYDFVNHQSYVPKAKRGSVSGKLVIKDPLYGSLKISDATVTLVQPESSTEPIHPQQWHKMSHWVTHVTGDFKIENVVPGTYQLRAWSKGIVGEFYTTNTITVTSGQETKLGEVKFNAPRIGPTIFEVGVPDRTAEEYLHGDHFNQWGLYNKFAEEFPNSVNFYIGKSDWQFDWNYCQVSIPGGANGNYKACEPWKIHFNINKVPSGNILLRVSIAASSSTALSVSVNGRNQSSEVKDLIDDACIRRDGIRGIWSMKEFTFPASLLKQGENYVSLHTRAIGGYLTYYRFDGIMYDHIRLETSDSSYPGVAIPPAAGSDPSPSTTVNPNPTSGSCWSQRLGFPCCNGCDVAYTDSDGDWGLENNNWCGIDKSKCSSSSCWAEAQGYQCCKNICDVVYTDDSGSWGLENNDWCGIPNTCNNNSDQCFSQSLGFPCCNNCNVVYTDESGSWGVENNDWCGIKSSC</sequence>
<feature type="chain" id="PRO_5012259983" description="rhamnogalacturonan endolyase" evidence="10">
    <location>
        <begin position="21"/>
        <end position="768"/>
    </location>
</feature>
<evidence type="ECO:0000259" key="11">
    <source>
        <dbReference type="PROSITE" id="PS51763"/>
    </source>
</evidence>
<feature type="signal peptide" evidence="10">
    <location>
        <begin position="1"/>
        <end position="20"/>
    </location>
</feature>
<evidence type="ECO:0000256" key="9">
    <source>
        <dbReference type="ARBA" id="ARBA00023239"/>
    </source>
</evidence>
<dbReference type="InterPro" id="IPR002883">
    <property type="entry name" value="CBM10/Dockerin_dom"/>
</dbReference>
<dbReference type="InterPro" id="IPR010325">
    <property type="entry name" value="Rhamnogal_lyase"/>
</dbReference>
<keyword evidence="8" id="KW-0378">Hydrolase</keyword>
<dbReference type="EMBL" id="MCFG01000166">
    <property type="protein sequence ID" value="ORX79712.1"/>
    <property type="molecule type" value="Genomic_DNA"/>
</dbReference>
<evidence type="ECO:0000256" key="2">
    <source>
        <dbReference type="ARBA" id="ARBA00004613"/>
    </source>
</evidence>
<evidence type="ECO:0000313" key="13">
    <source>
        <dbReference type="Proteomes" id="UP000193944"/>
    </source>
</evidence>
<feature type="domain" description="CBM10" evidence="11">
    <location>
        <begin position="729"/>
        <end position="765"/>
    </location>
</feature>
<keyword evidence="9" id="KW-0456">Lyase</keyword>
<protein>
    <recommendedName>
        <fullName evidence="4">rhamnogalacturonan endolyase</fullName>
        <ecNumber evidence="4">4.2.2.23</ecNumber>
    </recommendedName>
</protein>
<dbReference type="SUPFAM" id="SSF49785">
    <property type="entry name" value="Galactose-binding domain-like"/>
    <property type="match status" value="1"/>
</dbReference>
<evidence type="ECO:0000313" key="12">
    <source>
        <dbReference type="EMBL" id="ORX79712.1"/>
    </source>
</evidence>
<dbReference type="InterPro" id="IPR029411">
    <property type="entry name" value="RG-lyase_III"/>
</dbReference>
<name>A0A1Y1X200_9FUNG</name>
<gene>
    <name evidence="12" type="ORF">BCR32DRAFT_294273</name>
</gene>
<dbReference type="AlphaFoldDB" id="A0A1Y1X200"/>
<dbReference type="SUPFAM" id="SSF64571">
    <property type="entry name" value="Cellulose docking domain, dockering"/>
    <property type="match status" value="3"/>
</dbReference>
<dbReference type="InterPro" id="IPR011013">
    <property type="entry name" value="Gal_mutarotase_sf_dom"/>
</dbReference>
<comment type="caution">
    <text evidence="12">The sequence shown here is derived from an EMBL/GenBank/DDBJ whole genome shotgun (WGS) entry which is preliminary data.</text>
</comment>
<feature type="domain" description="CBM10" evidence="11">
    <location>
        <begin position="683"/>
        <end position="720"/>
    </location>
</feature>
<evidence type="ECO:0000256" key="7">
    <source>
        <dbReference type="ARBA" id="ARBA00022737"/>
    </source>
</evidence>
<evidence type="ECO:0000256" key="4">
    <source>
        <dbReference type="ARBA" id="ARBA00012437"/>
    </source>
</evidence>
<keyword evidence="5" id="KW-0964">Secreted</keyword>
<dbReference type="SUPFAM" id="SSF49452">
    <property type="entry name" value="Starch-binding domain-like"/>
    <property type="match status" value="1"/>
</dbReference>
<dbReference type="Gene3D" id="2.60.120.260">
    <property type="entry name" value="Galactose-binding domain-like"/>
    <property type="match status" value="1"/>
</dbReference>
<keyword evidence="13" id="KW-1185">Reference proteome</keyword>
<comment type="subcellular location">
    <subcellularLocation>
        <location evidence="2">Secreted</location>
    </subcellularLocation>
</comment>
<dbReference type="PANTHER" id="PTHR32018:SF1">
    <property type="entry name" value="RHAMNOGALACTURONAN ENDOLYASE"/>
    <property type="match status" value="1"/>
</dbReference>
<dbReference type="Gene3D" id="2.60.40.1120">
    <property type="entry name" value="Carboxypeptidase-like, regulatory domain"/>
    <property type="match status" value="1"/>
</dbReference>
<organism evidence="12 13">
    <name type="scientific">Anaeromyces robustus</name>
    <dbReference type="NCBI Taxonomy" id="1754192"/>
    <lineage>
        <taxon>Eukaryota</taxon>
        <taxon>Fungi</taxon>
        <taxon>Fungi incertae sedis</taxon>
        <taxon>Chytridiomycota</taxon>
        <taxon>Chytridiomycota incertae sedis</taxon>
        <taxon>Neocallimastigomycetes</taxon>
        <taxon>Neocallimastigales</taxon>
        <taxon>Neocallimastigaceae</taxon>
        <taxon>Anaeromyces</taxon>
    </lineage>
</organism>
<keyword evidence="6 10" id="KW-0732">Signal</keyword>
<evidence type="ECO:0000256" key="8">
    <source>
        <dbReference type="ARBA" id="ARBA00022801"/>
    </source>
</evidence>
<dbReference type="InterPro" id="IPR009034">
    <property type="entry name" value="Dockerin_dom_fun_sf"/>
</dbReference>
<comment type="similarity">
    <text evidence="3">Belongs to the polysaccharide lyase 4 family.</text>
</comment>
<keyword evidence="7" id="KW-0677">Repeat</keyword>